<feature type="non-terminal residue" evidence="1">
    <location>
        <position position="79"/>
    </location>
</feature>
<reference evidence="1" key="3">
    <citation type="submission" date="2023-05" db="EMBL/GenBank/DDBJ databases">
        <authorList>
            <person name="Smith C.H."/>
        </authorList>
    </citation>
    <scope>NUCLEOTIDE SEQUENCE</scope>
    <source>
        <strain evidence="1">CHS0354</strain>
        <tissue evidence="1">Mantle</tissue>
    </source>
</reference>
<sequence>MSEVPSLNGKRYVLLDQANSEHENILENYGMKNVRETNLEEELNARLGRFTGQGKQNHFLPLDATLPRYVTDLEDKRAQ</sequence>
<dbReference type="AlphaFoldDB" id="A0AAE0T5M6"/>
<proteinExistence type="predicted"/>
<accession>A0AAE0T5M6</accession>
<reference evidence="1" key="2">
    <citation type="journal article" date="2021" name="Genome Biol. Evol.">
        <title>Developing a high-quality reference genome for a parasitic bivalve with doubly uniparental inheritance (Bivalvia: Unionida).</title>
        <authorList>
            <person name="Smith C.H."/>
        </authorList>
    </citation>
    <scope>NUCLEOTIDE SEQUENCE</scope>
    <source>
        <strain evidence="1">CHS0354</strain>
        <tissue evidence="1">Mantle</tissue>
    </source>
</reference>
<reference evidence="1" key="1">
    <citation type="journal article" date="2021" name="Genome Biol. Evol.">
        <title>A High-Quality Reference Genome for a Parasitic Bivalve with Doubly Uniparental Inheritance (Bivalvia: Unionida).</title>
        <authorList>
            <person name="Smith C.H."/>
        </authorList>
    </citation>
    <scope>NUCLEOTIDE SEQUENCE</scope>
    <source>
        <strain evidence="1">CHS0354</strain>
    </source>
</reference>
<evidence type="ECO:0000313" key="1">
    <source>
        <dbReference type="EMBL" id="KAK3604046.1"/>
    </source>
</evidence>
<gene>
    <name evidence="1" type="ORF">CHS0354_038710</name>
</gene>
<evidence type="ECO:0000313" key="2">
    <source>
        <dbReference type="Proteomes" id="UP001195483"/>
    </source>
</evidence>
<keyword evidence="2" id="KW-1185">Reference proteome</keyword>
<dbReference type="Proteomes" id="UP001195483">
    <property type="component" value="Unassembled WGS sequence"/>
</dbReference>
<comment type="caution">
    <text evidence="1">The sequence shown here is derived from an EMBL/GenBank/DDBJ whole genome shotgun (WGS) entry which is preliminary data.</text>
</comment>
<organism evidence="1 2">
    <name type="scientific">Potamilus streckersoni</name>
    <dbReference type="NCBI Taxonomy" id="2493646"/>
    <lineage>
        <taxon>Eukaryota</taxon>
        <taxon>Metazoa</taxon>
        <taxon>Spiralia</taxon>
        <taxon>Lophotrochozoa</taxon>
        <taxon>Mollusca</taxon>
        <taxon>Bivalvia</taxon>
        <taxon>Autobranchia</taxon>
        <taxon>Heteroconchia</taxon>
        <taxon>Palaeoheterodonta</taxon>
        <taxon>Unionida</taxon>
        <taxon>Unionoidea</taxon>
        <taxon>Unionidae</taxon>
        <taxon>Ambleminae</taxon>
        <taxon>Lampsilini</taxon>
        <taxon>Potamilus</taxon>
    </lineage>
</organism>
<dbReference type="EMBL" id="JAEAOA010002249">
    <property type="protein sequence ID" value="KAK3604046.1"/>
    <property type="molecule type" value="Genomic_DNA"/>
</dbReference>
<name>A0AAE0T5M6_9BIVA</name>
<protein>
    <submittedName>
        <fullName evidence="1">Uncharacterized protein</fullName>
    </submittedName>
</protein>